<name>A0A915I2B0_ROMCU</name>
<sequence length="140" mass="15411">MDSSIRKRGSINISSSMSFRNSLICMAMAVKLAVTVGSGSADMLVEGRNLAMFKSKSGVSRNSSTPGSETCIKMGWLKSSSATAGSMWKSWSKIVRLRVKQLQMYVPGLLLKGGSHSRMQFIQSMRRDGGLPSGWYHMHW</sequence>
<evidence type="ECO:0000313" key="1">
    <source>
        <dbReference type="Proteomes" id="UP000887565"/>
    </source>
</evidence>
<dbReference type="WBParaSite" id="nRc.2.0.1.t07846-RA">
    <property type="protein sequence ID" value="nRc.2.0.1.t07846-RA"/>
    <property type="gene ID" value="nRc.2.0.1.g07846"/>
</dbReference>
<organism evidence="1 2">
    <name type="scientific">Romanomermis culicivorax</name>
    <name type="common">Nematode worm</name>
    <dbReference type="NCBI Taxonomy" id="13658"/>
    <lineage>
        <taxon>Eukaryota</taxon>
        <taxon>Metazoa</taxon>
        <taxon>Ecdysozoa</taxon>
        <taxon>Nematoda</taxon>
        <taxon>Enoplea</taxon>
        <taxon>Dorylaimia</taxon>
        <taxon>Mermithida</taxon>
        <taxon>Mermithoidea</taxon>
        <taxon>Mermithidae</taxon>
        <taxon>Romanomermis</taxon>
    </lineage>
</organism>
<protein>
    <submittedName>
        <fullName evidence="2">Uncharacterized protein</fullName>
    </submittedName>
</protein>
<dbReference type="AlphaFoldDB" id="A0A915I2B0"/>
<keyword evidence="1" id="KW-1185">Reference proteome</keyword>
<evidence type="ECO:0000313" key="2">
    <source>
        <dbReference type="WBParaSite" id="nRc.2.0.1.t07846-RA"/>
    </source>
</evidence>
<reference evidence="2" key="1">
    <citation type="submission" date="2022-11" db="UniProtKB">
        <authorList>
            <consortium name="WormBaseParasite"/>
        </authorList>
    </citation>
    <scope>IDENTIFICATION</scope>
</reference>
<dbReference type="Proteomes" id="UP000887565">
    <property type="component" value="Unplaced"/>
</dbReference>
<proteinExistence type="predicted"/>
<accession>A0A915I2B0</accession>